<dbReference type="Gene3D" id="3.40.50.1110">
    <property type="entry name" value="SGNH hydrolase"/>
    <property type="match status" value="1"/>
</dbReference>
<gene>
    <name evidence="2" type="ORF">NCR95_06640</name>
</gene>
<dbReference type="InterPro" id="IPR036514">
    <property type="entry name" value="SGNH_hydro_sf"/>
</dbReference>
<proteinExistence type="predicted"/>
<feature type="coiled-coil region" evidence="1">
    <location>
        <begin position="420"/>
        <end position="557"/>
    </location>
</feature>
<keyword evidence="1" id="KW-0175">Coiled coil</keyword>
<reference evidence="2" key="1">
    <citation type="submission" date="2022-06" db="EMBL/GenBank/DDBJ databases">
        <title>Helicobacter colisuis sp. nov.</title>
        <authorList>
            <person name="Papic B."/>
            <person name="Gruntar I."/>
        </authorList>
    </citation>
    <scope>NUCLEOTIDE SEQUENCE</scope>
    <source>
        <strain evidence="2">11154-15</strain>
    </source>
</reference>
<accession>A0ABT0TWT1</accession>
<evidence type="ECO:0000313" key="2">
    <source>
        <dbReference type="EMBL" id="MCL9819837.1"/>
    </source>
</evidence>
<keyword evidence="3" id="KW-1185">Reference proteome</keyword>
<dbReference type="EMBL" id="JAMOKX010000005">
    <property type="protein sequence ID" value="MCL9819837.1"/>
    <property type="molecule type" value="Genomic_DNA"/>
</dbReference>
<evidence type="ECO:0000256" key="1">
    <source>
        <dbReference type="SAM" id="Coils"/>
    </source>
</evidence>
<protein>
    <recommendedName>
        <fullName evidence="4">Alpha-2,3-sialyltransferase</fullName>
    </recommendedName>
</protein>
<sequence length="703" mass="81204">MIETKISSVGGGANNSASLKKNIVLLGGSNSVMVNGLQKGIREGIAKLNENRKEEEKLEFYNFALGSSISLQNLYELLRERNSSILQNTDLIITESNINEIANHHAYSRIPLEKIFASIEWFYGTLYNLQKRVVVLLLPLFGYPNEIAINNAHRICANRYGFNLVDMQKIYTQDNLWDFYKYWGFHQMARLMSAMGENIIKSFNDFQKTKTIEFFPKLPKFEIVSPKQMILSSENIETKTLKNSAFCEEIYRIRSGVCLQFPTEYKGFHLLGIHAWNEGKPEVGSVYNSYSSIIVSNSKQNLIKASSLIRLFNTINANFIVDDNTSVCFNELNHPATEGSEAVIPNQHTKILDYFDLVDFLLASGGEWHYPMPDNHETIEIESKYNFNHLIPDVKLYKEIIDEYCARMDPIKLAPLQTQLQQKDQIIQAKTQELESKTQELTSKTQQLTQTKNQLDSTKQQLDSKVKELTSKTKELSSLPIKKQTLEIKNLEQDNLLKQIQIQEAKQDLINKQLHTKKLEKELGYEANVLQELELKNQELTQTKNQLDFTKKQLESKNKILSSNPNTSHLIQNTSCFKGKLAYLNTLATAKDRIHNHLSYKLGQAMIENSKSLLGYIRMPYVLSYIKDKHKQEQQQYQEAIKKNPNLKLPTLESYPDYKESLKEKECLTYKLGEAFMKANKTWYKGGYVKLWFEVRKLRGERK</sequence>
<organism evidence="2 3">
    <name type="scientific">Helicobacter colisuis</name>
    <dbReference type="NCBI Taxonomy" id="2949739"/>
    <lineage>
        <taxon>Bacteria</taxon>
        <taxon>Pseudomonadati</taxon>
        <taxon>Campylobacterota</taxon>
        <taxon>Epsilonproteobacteria</taxon>
        <taxon>Campylobacterales</taxon>
        <taxon>Helicobacteraceae</taxon>
        <taxon>Helicobacter</taxon>
    </lineage>
</organism>
<comment type="caution">
    <text evidence="2">The sequence shown here is derived from an EMBL/GenBank/DDBJ whole genome shotgun (WGS) entry which is preliminary data.</text>
</comment>
<dbReference type="Proteomes" id="UP001057522">
    <property type="component" value="Unassembled WGS sequence"/>
</dbReference>
<evidence type="ECO:0008006" key="4">
    <source>
        <dbReference type="Google" id="ProtNLM"/>
    </source>
</evidence>
<dbReference type="SUPFAM" id="SSF52266">
    <property type="entry name" value="SGNH hydrolase"/>
    <property type="match status" value="1"/>
</dbReference>
<name>A0ABT0TWT1_9HELI</name>
<evidence type="ECO:0000313" key="3">
    <source>
        <dbReference type="Proteomes" id="UP001057522"/>
    </source>
</evidence>
<dbReference type="RefSeq" id="WP_250604661.1">
    <property type="nucleotide sequence ID" value="NZ_JAMOKX010000005.1"/>
</dbReference>